<proteinExistence type="predicted"/>
<dbReference type="EMBL" id="PEMN01000025">
    <property type="protein sequence ID" value="RTI20605.1"/>
    <property type="molecule type" value="Genomic_DNA"/>
</dbReference>
<dbReference type="Proteomes" id="UP000288073">
    <property type="component" value="Unassembled WGS sequence"/>
</dbReference>
<protein>
    <submittedName>
        <fullName evidence="1">Uncharacterized protein</fullName>
    </submittedName>
</protein>
<sequence length="62" mass="7074">MQVLSQQSYFEDACQVRGVGAQVLAVLRAFLVALLHRRGVREKVTRQRTLKAALETFWSGQR</sequence>
<reference evidence="1 2" key="1">
    <citation type="journal article" date="2019" name="Extremophiles">
        <title>Biogeography of thermophiles and predominance of Thermus scotoductus in domestic water heaters.</title>
        <authorList>
            <person name="Wilpiszeski R.L."/>
            <person name="Zhang Z."/>
            <person name="House C.H."/>
        </authorList>
    </citation>
    <scope>NUCLEOTIDE SEQUENCE [LARGE SCALE GENOMIC DNA]</scope>
    <source>
        <strain evidence="1 2">10_S10</strain>
    </source>
</reference>
<gene>
    <name evidence="1" type="ORF">CSW23_01235</name>
</gene>
<name>A0A430V6I3_THESC</name>
<evidence type="ECO:0000313" key="1">
    <source>
        <dbReference type="EMBL" id="RTI20605.1"/>
    </source>
</evidence>
<dbReference type="AlphaFoldDB" id="A0A430V6I3"/>
<evidence type="ECO:0000313" key="2">
    <source>
        <dbReference type="Proteomes" id="UP000288073"/>
    </source>
</evidence>
<organism evidence="1 2">
    <name type="scientific">Thermus scotoductus</name>
    <dbReference type="NCBI Taxonomy" id="37636"/>
    <lineage>
        <taxon>Bacteria</taxon>
        <taxon>Thermotogati</taxon>
        <taxon>Deinococcota</taxon>
        <taxon>Deinococci</taxon>
        <taxon>Thermales</taxon>
        <taxon>Thermaceae</taxon>
        <taxon>Thermus</taxon>
    </lineage>
</organism>
<accession>A0A430V6I3</accession>
<comment type="caution">
    <text evidence="1">The sequence shown here is derived from an EMBL/GenBank/DDBJ whole genome shotgun (WGS) entry which is preliminary data.</text>
</comment>